<dbReference type="EC" id="2.6.1.9" evidence="10"/>
<dbReference type="NCBIfam" id="TIGR01141">
    <property type="entry name" value="hisC"/>
    <property type="match status" value="1"/>
</dbReference>
<dbReference type="InterPro" id="IPR015424">
    <property type="entry name" value="PyrdxlP-dep_Trfase"/>
</dbReference>
<dbReference type="InterPro" id="IPR004839">
    <property type="entry name" value="Aminotransferase_I/II_large"/>
</dbReference>
<dbReference type="Pfam" id="PF00155">
    <property type="entry name" value="Aminotran_1_2"/>
    <property type="match status" value="1"/>
</dbReference>
<keyword evidence="6 10" id="KW-0808">Transferase</keyword>
<feature type="modified residue" description="N6-(pyridoxal phosphate)lysine" evidence="10">
    <location>
        <position position="220"/>
    </location>
</feature>
<proteinExistence type="inferred from homology"/>
<dbReference type="OrthoDB" id="9813612at2"/>
<dbReference type="GO" id="GO:0004400">
    <property type="term" value="F:histidinol-phosphate transaminase activity"/>
    <property type="evidence" value="ECO:0007669"/>
    <property type="project" value="UniProtKB-UniRule"/>
</dbReference>
<dbReference type="Gene3D" id="3.40.640.10">
    <property type="entry name" value="Type I PLP-dependent aspartate aminotransferase-like (Major domain)"/>
    <property type="match status" value="1"/>
</dbReference>
<evidence type="ECO:0000256" key="7">
    <source>
        <dbReference type="ARBA" id="ARBA00022898"/>
    </source>
</evidence>
<dbReference type="HAMAP" id="MF_01023">
    <property type="entry name" value="HisC_aminotrans_2"/>
    <property type="match status" value="1"/>
</dbReference>
<evidence type="ECO:0000256" key="10">
    <source>
        <dbReference type="HAMAP-Rule" id="MF_01023"/>
    </source>
</evidence>
<keyword evidence="13" id="KW-1185">Reference proteome</keyword>
<evidence type="ECO:0000256" key="3">
    <source>
        <dbReference type="ARBA" id="ARBA00011738"/>
    </source>
</evidence>
<keyword evidence="4 10" id="KW-0032">Aminotransferase</keyword>
<dbReference type="CDD" id="cd00609">
    <property type="entry name" value="AAT_like"/>
    <property type="match status" value="1"/>
</dbReference>
<dbReference type="GO" id="GO:0000105">
    <property type="term" value="P:L-histidine biosynthetic process"/>
    <property type="evidence" value="ECO:0007669"/>
    <property type="project" value="UniProtKB-UniRule"/>
</dbReference>
<evidence type="ECO:0000259" key="11">
    <source>
        <dbReference type="Pfam" id="PF00155"/>
    </source>
</evidence>
<keyword evidence="8 10" id="KW-0368">Histidine biosynthesis</keyword>
<comment type="subunit">
    <text evidence="3 10">Homodimer.</text>
</comment>
<dbReference type="EMBL" id="SCWA01000001">
    <property type="protein sequence ID" value="TDL98957.1"/>
    <property type="molecule type" value="Genomic_DNA"/>
</dbReference>
<evidence type="ECO:0000256" key="1">
    <source>
        <dbReference type="ARBA" id="ARBA00001933"/>
    </source>
</evidence>
<sequence length="353" mass="39590">MKKQLASLNIYSPGKTAEEIQRDLNIKSEMMKLSSNENVYGPSPEVEKTLQAAIQNIHEYPDAAGTDLKQAISRFYQVPSEAVLLGAGLDEVIQMLSRAILKPGDEIVTSEQTFVQYSHHAVIEDCTIVTAPLTNGKFDLKALLGQVTDKTALVWLCNPNNPTGNYFSEEELTAFLREVGDVPVVLDEAYAEYVTAENYPDSLKLRDQFENIIILRTFSKAYGLASLRIGYAISSDEWTDLWHRVKLPFNVTTLSLKAAEAALADQDYLKRIVTQNATERARYYASEFKNHLLPSETNFVFIQVDDASQLNDFLLRKGIIARPVPGGVRLTIGTRDQNDVIIEVLNEYFKEEA</sequence>
<gene>
    <name evidence="10 12" type="primary">hisC</name>
    <name evidence="12" type="ORF">ERX27_00515</name>
</gene>
<accession>A0A4R6BGC4</accession>
<feature type="domain" description="Aminotransferase class I/classII large" evidence="11">
    <location>
        <begin position="29"/>
        <end position="345"/>
    </location>
</feature>
<evidence type="ECO:0000256" key="2">
    <source>
        <dbReference type="ARBA" id="ARBA00005011"/>
    </source>
</evidence>
<dbReference type="UniPathway" id="UPA00031">
    <property type="reaction ID" value="UER00012"/>
</dbReference>
<dbReference type="PANTHER" id="PTHR43643:SF3">
    <property type="entry name" value="HISTIDINOL-PHOSPHATE AMINOTRANSFERASE"/>
    <property type="match status" value="1"/>
</dbReference>
<dbReference type="Gene3D" id="3.90.1150.10">
    <property type="entry name" value="Aspartate Aminotransferase, domain 1"/>
    <property type="match status" value="1"/>
</dbReference>
<evidence type="ECO:0000313" key="13">
    <source>
        <dbReference type="Proteomes" id="UP000295310"/>
    </source>
</evidence>
<dbReference type="InterPro" id="IPR050106">
    <property type="entry name" value="HistidinolP_aminotransfase"/>
</dbReference>
<organism evidence="12 13">
    <name type="scientific">Macrococcus brunensis</name>
    <dbReference type="NCBI Taxonomy" id="198483"/>
    <lineage>
        <taxon>Bacteria</taxon>
        <taxon>Bacillati</taxon>
        <taxon>Bacillota</taxon>
        <taxon>Bacilli</taxon>
        <taxon>Bacillales</taxon>
        <taxon>Staphylococcaceae</taxon>
        <taxon>Macrococcus</taxon>
    </lineage>
</organism>
<keyword evidence="5 10" id="KW-0028">Amino-acid biosynthesis</keyword>
<dbReference type="Proteomes" id="UP000295310">
    <property type="component" value="Unassembled WGS sequence"/>
</dbReference>
<dbReference type="RefSeq" id="WP_133430851.1">
    <property type="nucleotide sequence ID" value="NZ_SCWA01000001.1"/>
</dbReference>
<dbReference type="PANTHER" id="PTHR43643">
    <property type="entry name" value="HISTIDINOL-PHOSPHATE AMINOTRANSFERASE 2"/>
    <property type="match status" value="1"/>
</dbReference>
<evidence type="ECO:0000256" key="9">
    <source>
        <dbReference type="ARBA" id="ARBA00047481"/>
    </source>
</evidence>
<evidence type="ECO:0000256" key="6">
    <source>
        <dbReference type="ARBA" id="ARBA00022679"/>
    </source>
</evidence>
<evidence type="ECO:0000256" key="4">
    <source>
        <dbReference type="ARBA" id="ARBA00022576"/>
    </source>
</evidence>
<comment type="caution">
    <text evidence="12">The sequence shown here is derived from an EMBL/GenBank/DDBJ whole genome shotgun (WGS) entry which is preliminary data.</text>
</comment>
<dbReference type="PROSITE" id="PS00599">
    <property type="entry name" value="AA_TRANSFER_CLASS_2"/>
    <property type="match status" value="1"/>
</dbReference>
<dbReference type="AlphaFoldDB" id="A0A4R6BGC4"/>
<protein>
    <recommendedName>
        <fullName evidence="10">Histidinol-phosphate aminotransferase</fullName>
        <ecNumber evidence="10">2.6.1.9</ecNumber>
    </recommendedName>
    <alternativeName>
        <fullName evidence="10">Imidazole acetol-phosphate transaminase</fullName>
    </alternativeName>
</protein>
<name>A0A4R6BGC4_9STAP</name>
<evidence type="ECO:0000256" key="8">
    <source>
        <dbReference type="ARBA" id="ARBA00023102"/>
    </source>
</evidence>
<dbReference type="InterPro" id="IPR001917">
    <property type="entry name" value="Aminotrans_II_pyridoxalP_BS"/>
</dbReference>
<keyword evidence="7 10" id="KW-0663">Pyridoxal phosphate</keyword>
<comment type="catalytic activity">
    <reaction evidence="9 10">
        <text>L-histidinol phosphate + 2-oxoglutarate = 3-(imidazol-4-yl)-2-oxopropyl phosphate + L-glutamate</text>
        <dbReference type="Rhea" id="RHEA:23744"/>
        <dbReference type="ChEBI" id="CHEBI:16810"/>
        <dbReference type="ChEBI" id="CHEBI:29985"/>
        <dbReference type="ChEBI" id="CHEBI:57766"/>
        <dbReference type="ChEBI" id="CHEBI:57980"/>
        <dbReference type="EC" id="2.6.1.9"/>
    </reaction>
</comment>
<dbReference type="GO" id="GO:0030170">
    <property type="term" value="F:pyridoxal phosphate binding"/>
    <property type="evidence" value="ECO:0007669"/>
    <property type="project" value="InterPro"/>
</dbReference>
<dbReference type="InterPro" id="IPR005861">
    <property type="entry name" value="HisP_aminotrans"/>
</dbReference>
<dbReference type="InterPro" id="IPR015422">
    <property type="entry name" value="PyrdxlP-dep_Trfase_small"/>
</dbReference>
<comment type="pathway">
    <text evidence="2 10">Amino-acid biosynthesis; L-histidine biosynthesis; L-histidine from 5-phospho-alpha-D-ribose 1-diphosphate: step 7/9.</text>
</comment>
<comment type="similarity">
    <text evidence="10">Belongs to the class-II pyridoxal-phosphate-dependent aminotransferase family. Histidinol-phosphate aminotransferase subfamily.</text>
</comment>
<evidence type="ECO:0000313" key="12">
    <source>
        <dbReference type="EMBL" id="TDL98957.1"/>
    </source>
</evidence>
<dbReference type="InterPro" id="IPR015421">
    <property type="entry name" value="PyrdxlP-dep_Trfase_major"/>
</dbReference>
<reference evidence="12 13" key="1">
    <citation type="submission" date="2019-01" db="EMBL/GenBank/DDBJ databases">
        <title>Draft genome sequences of the type strains of six Macrococcus species.</title>
        <authorList>
            <person name="Mazhar S."/>
            <person name="Altermann E."/>
            <person name="Hill C."/>
            <person name="Mcauliffe O."/>
        </authorList>
    </citation>
    <scope>NUCLEOTIDE SEQUENCE [LARGE SCALE GENOMIC DNA]</scope>
    <source>
        <strain evidence="12 13">CCM4811</strain>
    </source>
</reference>
<dbReference type="SUPFAM" id="SSF53383">
    <property type="entry name" value="PLP-dependent transferases"/>
    <property type="match status" value="1"/>
</dbReference>
<comment type="cofactor">
    <cofactor evidence="1 10">
        <name>pyridoxal 5'-phosphate</name>
        <dbReference type="ChEBI" id="CHEBI:597326"/>
    </cofactor>
</comment>
<evidence type="ECO:0000256" key="5">
    <source>
        <dbReference type="ARBA" id="ARBA00022605"/>
    </source>
</evidence>